<evidence type="ECO:0000313" key="4">
    <source>
        <dbReference type="Proteomes" id="UP000886740"/>
    </source>
</evidence>
<dbReference type="Pfam" id="PF07670">
    <property type="entry name" value="Gate"/>
    <property type="match status" value="1"/>
</dbReference>
<comment type="caution">
    <text evidence="3">The sequence shown here is derived from an EMBL/GenBank/DDBJ whole genome shotgun (WGS) entry which is preliminary data.</text>
</comment>
<protein>
    <submittedName>
        <fullName evidence="3">Nucleoside recognition domain-containing protein</fullName>
    </submittedName>
</protein>
<dbReference type="Proteomes" id="UP000886740">
    <property type="component" value="Unassembled WGS sequence"/>
</dbReference>
<gene>
    <name evidence="3" type="ORF">H9977_12400</name>
</gene>
<feature type="domain" description="Nucleoside transporter/FeoB GTPase Gate" evidence="2">
    <location>
        <begin position="27"/>
        <end position="107"/>
    </location>
</feature>
<evidence type="ECO:0000256" key="1">
    <source>
        <dbReference type="SAM" id="Phobius"/>
    </source>
</evidence>
<keyword evidence="1" id="KW-0472">Membrane</keyword>
<dbReference type="AlphaFoldDB" id="A0A9D1XD60"/>
<feature type="transmembrane region" description="Helical" evidence="1">
    <location>
        <begin position="125"/>
        <end position="146"/>
    </location>
</feature>
<name>A0A9D1XD60_9BACT</name>
<evidence type="ECO:0000313" key="3">
    <source>
        <dbReference type="EMBL" id="HIX75815.1"/>
    </source>
</evidence>
<feature type="transmembrane region" description="Helical" evidence="1">
    <location>
        <begin position="70"/>
        <end position="88"/>
    </location>
</feature>
<organism evidence="3 4">
    <name type="scientific">Candidatus Parabacteroides intestinipullorum</name>
    <dbReference type="NCBI Taxonomy" id="2838723"/>
    <lineage>
        <taxon>Bacteria</taxon>
        <taxon>Pseudomonadati</taxon>
        <taxon>Bacteroidota</taxon>
        <taxon>Bacteroidia</taxon>
        <taxon>Bacteroidales</taxon>
        <taxon>Tannerellaceae</taxon>
        <taxon>Parabacteroides</taxon>
    </lineage>
</organism>
<sequence>MAGDERVLRRIWDCILQAMPKAMNTCLWLLKIILPISLAVRVLQYCGILERISGALSPLFKLLGLPGETAIVFLTSIFSPLYAPIALITSMSLTTREATILALMCLTSHNLVVESSVQAKTGSSFWGVTSLRIIMSFVIAFTLNLLMPTEGWSEMGMTQSAAACDSLVEVLVLWFTSSIQVVVTILVVVTALMILHYILEEFHLMDGLSGFFAPLMRLFGLSRNCAFLWLVGNLVGLAYGGAIMVEQIQRGKVSYGEGNRLNCHLAVCHSLLEDTIIFVSIGIPFLWLVPIRLCFAILVVWAYRGYLRIYTRKIR</sequence>
<accession>A0A9D1XD60</accession>
<keyword evidence="1" id="KW-1133">Transmembrane helix</keyword>
<proteinExistence type="predicted"/>
<keyword evidence="1" id="KW-0812">Transmembrane</keyword>
<evidence type="ECO:0000259" key="2">
    <source>
        <dbReference type="Pfam" id="PF07670"/>
    </source>
</evidence>
<feature type="transmembrane region" description="Helical" evidence="1">
    <location>
        <begin position="276"/>
        <end position="303"/>
    </location>
</feature>
<dbReference type="PANTHER" id="PTHR38139">
    <property type="entry name" value="GATE DOMAIN-CONTAINING PROTEIN"/>
    <property type="match status" value="1"/>
</dbReference>
<dbReference type="InterPro" id="IPR038880">
    <property type="entry name" value="MJ0871-like"/>
</dbReference>
<reference evidence="3" key="1">
    <citation type="journal article" date="2021" name="PeerJ">
        <title>Extensive microbial diversity within the chicken gut microbiome revealed by metagenomics and culture.</title>
        <authorList>
            <person name="Gilroy R."/>
            <person name="Ravi A."/>
            <person name="Getino M."/>
            <person name="Pursley I."/>
            <person name="Horton D.L."/>
            <person name="Alikhan N.F."/>
            <person name="Baker D."/>
            <person name="Gharbi K."/>
            <person name="Hall N."/>
            <person name="Watson M."/>
            <person name="Adriaenssens E.M."/>
            <person name="Foster-Nyarko E."/>
            <person name="Jarju S."/>
            <person name="Secka A."/>
            <person name="Antonio M."/>
            <person name="Oren A."/>
            <person name="Chaudhuri R.R."/>
            <person name="La Ragione R."/>
            <person name="Hildebrand F."/>
            <person name="Pallen M.J."/>
        </authorList>
    </citation>
    <scope>NUCLEOTIDE SEQUENCE</scope>
    <source>
        <strain evidence="3">ChiGjej6B6-14162</strain>
    </source>
</reference>
<reference evidence="3" key="2">
    <citation type="submission" date="2021-04" db="EMBL/GenBank/DDBJ databases">
        <authorList>
            <person name="Gilroy R."/>
        </authorList>
    </citation>
    <scope>NUCLEOTIDE SEQUENCE</scope>
    <source>
        <strain evidence="3">ChiGjej6B6-14162</strain>
    </source>
</reference>
<feature type="transmembrane region" description="Helical" evidence="1">
    <location>
        <begin position="167"/>
        <end position="196"/>
    </location>
</feature>
<dbReference type="EMBL" id="DXEL01000085">
    <property type="protein sequence ID" value="HIX75815.1"/>
    <property type="molecule type" value="Genomic_DNA"/>
</dbReference>
<dbReference type="PANTHER" id="PTHR38139:SF1">
    <property type="entry name" value="NUCLEOSIDE TRANSPORTER_FEOB GTPASE GATE DOMAIN-CONTAINING PROTEIN"/>
    <property type="match status" value="1"/>
</dbReference>
<feature type="transmembrane region" description="Helical" evidence="1">
    <location>
        <begin position="226"/>
        <end position="245"/>
    </location>
</feature>
<feature type="transmembrane region" description="Helical" evidence="1">
    <location>
        <begin position="28"/>
        <end position="50"/>
    </location>
</feature>
<dbReference type="InterPro" id="IPR011642">
    <property type="entry name" value="Gate_dom"/>
</dbReference>